<dbReference type="InterPro" id="IPR000467">
    <property type="entry name" value="G_patch_dom"/>
</dbReference>
<accession>A0A5J4WE09</accession>
<sequence length="186" mass="21010">MQLFEIYFDCLPIELRVSFRLLSALEQCLKQGRKILEVNGPQLFAGRQWQSAGQQDIEAQINSMFLQQSSSIQQQSQISSNFKDIINNDFINDSNAGLGFVKNQKNLEEKEEQIMEKDDPDSVNNDKSADSGIQNNEIWKGSVGLSLMMKFGWNGQDGIGLHQGIKQPIDVTIRKGKEGIGHNKYE</sequence>
<feature type="compositionally biased region" description="Polar residues" evidence="1">
    <location>
        <begin position="122"/>
        <end position="133"/>
    </location>
</feature>
<dbReference type="AlphaFoldDB" id="A0A5J4WE09"/>
<name>A0A5J4WE09_9EUKA</name>
<evidence type="ECO:0000259" key="2">
    <source>
        <dbReference type="PROSITE" id="PS50174"/>
    </source>
</evidence>
<evidence type="ECO:0000256" key="1">
    <source>
        <dbReference type="SAM" id="MobiDB-lite"/>
    </source>
</evidence>
<feature type="domain" description="G-patch" evidence="2">
    <location>
        <begin position="140"/>
        <end position="185"/>
    </location>
</feature>
<dbReference type="OrthoDB" id="4822at2759"/>
<dbReference type="EMBL" id="SNRW01002441">
    <property type="protein sequence ID" value="KAA6392752.1"/>
    <property type="molecule type" value="Genomic_DNA"/>
</dbReference>
<protein>
    <recommendedName>
        <fullName evidence="2">G-patch domain-containing protein</fullName>
    </recommendedName>
</protein>
<dbReference type="PROSITE" id="PS50174">
    <property type="entry name" value="G_PATCH"/>
    <property type="match status" value="1"/>
</dbReference>
<feature type="region of interest" description="Disordered" evidence="1">
    <location>
        <begin position="114"/>
        <end position="133"/>
    </location>
</feature>
<gene>
    <name evidence="3" type="ORF">EZS28_011721</name>
</gene>
<comment type="caution">
    <text evidence="3">The sequence shown here is derived from an EMBL/GenBank/DDBJ whole genome shotgun (WGS) entry which is preliminary data.</text>
</comment>
<organism evidence="3 4">
    <name type="scientific">Streblomastix strix</name>
    <dbReference type="NCBI Taxonomy" id="222440"/>
    <lineage>
        <taxon>Eukaryota</taxon>
        <taxon>Metamonada</taxon>
        <taxon>Preaxostyla</taxon>
        <taxon>Oxymonadida</taxon>
        <taxon>Streblomastigidae</taxon>
        <taxon>Streblomastix</taxon>
    </lineage>
</organism>
<evidence type="ECO:0000313" key="4">
    <source>
        <dbReference type="Proteomes" id="UP000324800"/>
    </source>
</evidence>
<proteinExistence type="predicted"/>
<dbReference type="SMART" id="SM00443">
    <property type="entry name" value="G_patch"/>
    <property type="match status" value="1"/>
</dbReference>
<reference evidence="3 4" key="1">
    <citation type="submission" date="2019-03" db="EMBL/GenBank/DDBJ databases">
        <title>Single cell metagenomics reveals metabolic interactions within the superorganism composed of flagellate Streblomastix strix and complex community of Bacteroidetes bacteria on its surface.</title>
        <authorList>
            <person name="Treitli S.C."/>
            <person name="Kolisko M."/>
            <person name="Husnik F."/>
            <person name="Keeling P."/>
            <person name="Hampl V."/>
        </authorList>
    </citation>
    <scope>NUCLEOTIDE SEQUENCE [LARGE SCALE GENOMIC DNA]</scope>
    <source>
        <strain evidence="3">ST1C</strain>
    </source>
</reference>
<dbReference type="Proteomes" id="UP000324800">
    <property type="component" value="Unassembled WGS sequence"/>
</dbReference>
<dbReference type="Pfam" id="PF01585">
    <property type="entry name" value="G-patch"/>
    <property type="match status" value="1"/>
</dbReference>
<dbReference type="GO" id="GO:0003676">
    <property type="term" value="F:nucleic acid binding"/>
    <property type="evidence" value="ECO:0007669"/>
    <property type="project" value="InterPro"/>
</dbReference>
<evidence type="ECO:0000313" key="3">
    <source>
        <dbReference type="EMBL" id="KAA6392752.1"/>
    </source>
</evidence>